<reference evidence="1" key="1">
    <citation type="submission" date="2022-11" db="EMBL/GenBank/DDBJ databases">
        <authorList>
            <person name="Petersen C."/>
        </authorList>
    </citation>
    <scope>NUCLEOTIDE SEQUENCE</scope>
    <source>
        <strain evidence="1">IBT 30761</strain>
    </source>
</reference>
<dbReference type="Proteomes" id="UP001149074">
    <property type="component" value="Unassembled WGS sequence"/>
</dbReference>
<accession>A0A9W9KEA7</accession>
<dbReference type="AlphaFoldDB" id="A0A9W9KEA7"/>
<dbReference type="GeneID" id="81354570"/>
<name>A0A9W9KEA7_9EURO</name>
<proteinExistence type="predicted"/>
<dbReference type="RefSeq" id="XP_056475948.1">
    <property type="nucleotide sequence ID" value="XM_056615591.1"/>
</dbReference>
<dbReference type="EMBL" id="JAPQKI010000004">
    <property type="protein sequence ID" value="KAJ5102568.1"/>
    <property type="molecule type" value="Genomic_DNA"/>
</dbReference>
<keyword evidence="2" id="KW-1185">Reference proteome</keyword>
<organism evidence="1 2">
    <name type="scientific">Penicillium argentinense</name>
    <dbReference type="NCBI Taxonomy" id="1131581"/>
    <lineage>
        <taxon>Eukaryota</taxon>
        <taxon>Fungi</taxon>
        <taxon>Dikarya</taxon>
        <taxon>Ascomycota</taxon>
        <taxon>Pezizomycotina</taxon>
        <taxon>Eurotiomycetes</taxon>
        <taxon>Eurotiomycetidae</taxon>
        <taxon>Eurotiales</taxon>
        <taxon>Aspergillaceae</taxon>
        <taxon>Penicillium</taxon>
    </lineage>
</organism>
<comment type="caution">
    <text evidence="1">The sequence shown here is derived from an EMBL/GenBank/DDBJ whole genome shotgun (WGS) entry which is preliminary data.</text>
</comment>
<evidence type="ECO:0000313" key="2">
    <source>
        <dbReference type="Proteomes" id="UP001149074"/>
    </source>
</evidence>
<protein>
    <submittedName>
        <fullName evidence="1">Uncharacterized protein</fullName>
    </submittedName>
</protein>
<gene>
    <name evidence="1" type="ORF">N7532_003097</name>
</gene>
<dbReference type="Gene3D" id="3.30.590.10">
    <property type="entry name" value="Glutamine synthetase/guanido kinase, catalytic domain"/>
    <property type="match status" value="1"/>
</dbReference>
<sequence>MRASLPLTGGHCDGTAAKLSPADREKLGLTETLRHTLDDSFAALVADRDIEDIMGPFIASSYLTIKKGEADTLHAMDNEKRKLYLISKI</sequence>
<reference evidence="1" key="2">
    <citation type="journal article" date="2023" name="IMA Fungus">
        <title>Comparative genomic study of the Penicillium genus elucidates a diverse pangenome and 15 lateral gene transfer events.</title>
        <authorList>
            <person name="Petersen C."/>
            <person name="Sorensen T."/>
            <person name="Nielsen M.R."/>
            <person name="Sondergaard T.E."/>
            <person name="Sorensen J.L."/>
            <person name="Fitzpatrick D.A."/>
            <person name="Frisvad J.C."/>
            <person name="Nielsen K.L."/>
        </authorList>
    </citation>
    <scope>NUCLEOTIDE SEQUENCE</scope>
    <source>
        <strain evidence="1">IBT 30761</strain>
    </source>
</reference>
<evidence type="ECO:0000313" key="1">
    <source>
        <dbReference type="EMBL" id="KAJ5102568.1"/>
    </source>
</evidence>